<evidence type="ECO:0000256" key="1">
    <source>
        <dbReference type="SAM" id="MobiDB-lite"/>
    </source>
</evidence>
<evidence type="ECO:0008006" key="7">
    <source>
        <dbReference type="Google" id="ProtNLM"/>
    </source>
</evidence>
<evidence type="ECO:0000313" key="5">
    <source>
        <dbReference type="Proteomes" id="UP000077671"/>
    </source>
</evidence>
<feature type="region of interest" description="Disordered" evidence="1">
    <location>
        <begin position="398"/>
        <end position="441"/>
    </location>
</feature>
<feature type="compositionally biased region" description="Polar residues" evidence="1">
    <location>
        <begin position="478"/>
        <end position="487"/>
    </location>
</feature>
<feature type="compositionally biased region" description="Low complexity" evidence="1">
    <location>
        <begin position="334"/>
        <end position="348"/>
    </location>
</feature>
<proteinExistence type="predicted"/>
<feature type="compositionally biased region" description="Low complexity" evidence="1">
    <location>
        <begin position="58"/>
        <end position="151"/>
    </location>
</feature>
<dbReference type="AlphaFoldDB" id="A0A8T8TK20"/>
<feature type="transmembrane region" description="Helical" evidence="2">
    <location>
        <begin position="217"/>
        <end position="241"/>
    </location>
</feature>
<name>A0A8T8TK20_9BASI</name>
<feature type="region of interest" description="Disordered" evidence="1">
    <location>
        <begin position="58"/>
        <end position="167"/>
    </location>
</feature>
<feature type="region of interest" description="Disordered" evidence="1">
    <location>
        <begin position="261"/>
        <end position="348"/>
    </location>
</feature>
<dbReference type="EMBL" id="LWDD02000431">
    <property type="protein sequence ID" value="KAE8261006.1"/>
    <property type="molecule type" value="Genomic_DNA"/>
</dbReference>
<comment type="caution">
    <text evidence="4">The sequence shown here is derived from an EMBL/GenBank/DDBJ whole genome shotgun (WGS) entry which is preliminary data.</text>
</comment>
<keyword evidence="2" id="KW-1133">Transmembrane helix</keyword>
<keyword evidence="2" id="KW-0812">Transmembrane</keyword>
<keyword evidence="2" id="KW-0472">Membrane</keyword>
<dbReference type="Proteomes" id="UP000077671">
    <property type="component" value="Unassembled WGS sequence"/>
</dbReference>
<protein>
    <recommendedName>
        <fullName evidence="7">Mid2 domain-containing protein</fullName>
    </recommendedName>
</protein>
<dbReference type="EMBL" id="CAJHJG010004745">
    <property type="protein sequence ID" value="CAD6943955.1"/>
    <property type="molecule type" value="Genomic_DNA"/>
</dbReference>
<feature type="compositionally biased region" description="Low complexity" evidence="1">
    <location>
        <begin position="270"/>
        <end position="294"/>
    </location>
</feature>
<keyword evidence="6" id="KW-1185">Reference proteome</keyword>
<feature type="region of interest" description="Disordered" evidence="1">
    <location>
        <begin position="478"/>
        <end position="523"/>
    </location>
</feature>
<organism evidence="4 5">
    <name type="scientific">Tilletia caries</name>
    <name type="common">wheat bunt fungus</name>
    <dbReference type="NCBI Taxonomy" id="13290"/>
    <lineage>
        <taxon>Eukaryota</taxon>
        <taxon>Fungi</taxon>
        <taxon>Dikarya</taxon>
        <taxon>Basidiomycota</taxon>
        <taxon>Ustilaginomycotina</taxon>
        <taxon>Exobasidiomycetes</taxon>
        <taxon>Tilletiales</taxon>
        <taxon>Tilletiaceae</taxon>
        <taxon>Tilletia</taxon>
    </lineage>
</organism>
<sequence>MSYPRATPAPRTGDIAVGLQNRDLLVDVVDGVTSIFDGLLTGLGLTESTRFTVIGSSTIVPTDSTSTSSTTSQTTSSRPDDASTSTTSSSSPTSSPRTTFTSAATETTSTSDDSPSSTSQDASPTSTSTIATETSTTEESTSTPTPTSTRTSTRDEPTSTRSRSTETITAFTTTSSLSLSFSGTQTFTQVVVVTIPAGVPATPFPDHSSSSSNSGKIGGVVGGVVGGLALLAFILAALFTFKRRKDRTGKGWFLCFGTRPGSRRRGSKGTGSDPDTTWPTFDPTANTGSAAAAGAGFGATHRDPFRNEPTLPNVGDDFDDDIENPNMTEYNRNSYGGPSPAAAAGGGAYYARSPTQQSFYPQSSLHSNGNMAPAGNTAPGMYPDDAAAQAAYAYNAARAASPGPSGGAGALSAQSHGAESFGNDYSHLDPPDVRAQRGAEAAAAGGAAHVVHARMSSQASAGNPYGFSPFMSTNTQLFGATGDASNRSATPPVPSTSATPPPPSYNATAAGSAARAPTPPATRLPVVMDDDGLDVAAAERAVPGSAGANRLQLLNPDDGSTIAHHGQI</sequence>
<dbReference type="Proteomes" id="UP000836402">
    <property type="component" value="Unassembled WGS sequence"/>
</dbReference>
<feature type="compositionally biased region" description="Low complexity" evidence="1">
    <location>
        <begin position="505"/>
        <end position="516"/>
    </location>
</feature>
<evidence type="ECO:0000256" key="2">
    <source>
        <dbReference type="SAM" id="Phobius"/>
    </source>
</evidence>
<reference evidence="4" key="2">
    <citation type="journal article" date="2019" name="IMA Fungus">
        <title>Genome sequencing and comparison of five Tilletia species to identify candidate genes for the detection of regulated species infecting wheat.</title>
        <authorList>
            <person name="Nguyen H.D.T."/>
            <person name="Sultana T."/>
            <person name="Kesanakurti P."/>
            <person name="Hambleton S."/>
        </authorList>
    </citation>
    <scope>NUCLEOTIDE SEQUENCE</scope>
    <source>
        <strain evidence="4">DAOMC 238032</strain>
    </source>
</reference>
<feature type="compositionally biased region" description="Pro residues" evidence="1">
    <location>
        <begin position="491"/>
        <end position="504"/>
    </location>
</feature>
<feature type="compositionally biased region" description="Basic and acidic residues" evidence="1">
    <location>
        <begin position="426"/>
        <end position="437"/>
    </location>
</feature>
<accession>A0A8T8TK20</accession>
<reference evidence="4" key="1">
    <citation type="submission" date="2016-04" db="EMBL/GenBank/DDBJ databases">
        <authorList>
            <person name="Nguyen H.D."/>
            <person name="Kesanakurti P."/>
            <person name="Cullis J."/>
            <person name="Levesque C.A."/>
            <person name="Hambleton S."/>
        </authorList>
    </citation>
    <scope>NUCLEOTIDE SEQUENCE</scope>
    <source>
        <strain evidence="4">DAOMC 238032</strain>
    </source>
</reference>
<gene>
    <name evidence="4" type="ORF">A4X03_0g3625</name>
    <name evidence="3" type="ORF">JKIAZH3_G361</name>
</gene>
<evidence type="ECO:0000313" key="6">
    <source>
        <dbReference type="Proteomes" id="UP000836402"/>
    </source>
</evidence>
<evidence type="ECO:0000313" key="3">
    <source>
        <dbReference type="EMBL" id="CAD6943955.1"/>
    </source>
</evidence>
<evidence type="ECO:0000313" key="4">
    <source>
        <dbReference type="EMBL" id="KAE8261006.1"/>
    </source>
</evidence>
<reference evidence="3" key="3">
    <citation type="submission" date="2020-10" db="EMBL/GenBank/DDBJ databases">
        <authorList>
            <person name="Sedaghatjoo S."/>
        </authorList>
    </citation>
    <scope>NUCLEOTIDE SEQUENCE</scope>
    <source>
        <strain evidence="3">AZH3</strain>
    </source>
</reference>